<sequence>MASIMPSSDRQLKIRALFDEYIELYAARDDRLTTFFSEDFCGYTGGGSVLVTDRDEWVRITRQDFAEVPERIRIEMRDISMQDLSEHVVSVTAFFNIHLPVPDHVLAREVARLTLIFRLEGESWKIVHSGISIPYHLVLDGEVYPLKNLQERNRELEALVEERTRTLNERESFYRLLTEDAMDVIWRADSELRITYISPSDERLRGYKSDEVVGHHVLELFNEEGAAIVMEAWRKRQEAERAGNRLGFVSFEAPHRCKNGSVIWGEVFSKAMRDESGKITGYHGITREITTRKQMQDQVRQLAFYDTLTQLPNRRLLSDRLSQVLAASKRFGRHGALMFVDLDNFKPLNDKYGHFVGDLLLVEAANRLKACVREMDTVARFGGDEFVVMLGELDADRTKSIAQAMAVAEKIRLRLSATYHLNIVHERMAESSVEHHCSASIGVFVFLDHEDSPDDILKWADKAMYQAKAAGRNTIRFHEADDAA</sequence>
<dbReference type="CDD" id="cd01949">
    <property type="entry name" value="GGDEF"/>
    <property type="match status" value="1"/>
</dbReference>
<evidence type="ECO:0000259" key="2">
    <source>
        <dbReference type="PROSITE" id="PS50113"/>
    </source>
</evidence>
<dbReference type="Pfam" id="PF00990">
    <property type="entry name" value="GGDEF"/>
    <property type="match status" value="1"/>
</dbReference>
<dbReference type="Gene3D" id="3.30.70.270">
    <property type="match status" value="1"/>
</dbReference>
<evidence type="ECO:0000313" key="5">
    <source>
        <dbReference type="Proteomes" id="UP001479520"/>
    </source>
</evidence>
<feature type="domain" description="PAC" evidence="2">
    <location>
        <begin position="249"/>
        <end position="301"/>
    </location>
</feature>
<gene>
    <name evidence="4" type="ORF">AADV58_09350</name>
</gene>
<dbReference type="SMART" id="SM00091">
    <property type="entry name" value="PAS"/>
    <property type="match status" value="2"/>
</dbReference>
<dbReference type="InterPro" id="IPR001610">
    <property type="entry name" value="PAC"/>
</dbReference>
<dbReference type="InterPro" id="IPR043128">
    <property type="entry name" value="Rev_trsase/Diguanyl_cyclase"/>
</dbReference>
<dbReference type="InterPro" id="IPR000700">
    <property type="entry name" value="PAS-assoc_C"/>
</dbReference>
<dbReference type="InterPro" id="IPR035965">
    <property type="entry name" value="PAS-like_dom_sf"/>
</dbReference>
<reference evidence="4 5" key="1">
    <citation type="submission" date="2024-04" db="EMBL/GenBank/DDBJ databases">
        <title>Dissimilatory iodate-reducing microorganisms contribute to the enrichment of iodine in groundwater.</title>
        <authorList>
            <person name="Jiang Z."/>
        </authorList>
    </citation>
    <scope>NUCLEOTIDE SEQUENCE [LARGE SCALE GENOMIC DNA]</scope>
    <source>
        <strain evidence="4 5">NCP973</strain>
    </source>
</reference>
<dbReference type="Proteomes" id="UP001479520">
    <property type="component" value="Chromosome"/>
</dbReference>
<dbReference type="SMART" id="SM00086">
    <property type="entry name" value="PAC"/>
    <property type="match status" value="1"/>
</dbReference>
<keyword evidence="5" id="KW-1185">Reference proteome</keyword>
<dbReference type="InterPro" id="IPR052163">
    <property type="entry name" value="DGC-Regulatory_Protein"/>
</dbReference>
<proteinExistence type="predicted"/>
<dbReference type="SUPFAM" id="SSF55073">
    <property type="entry name" value="Nucleotide cyclase"/>
    <property type="match status" value="1"/>
</dbReference>
<keyword evidence="4" id="KW-0808">Transferase</keyword>
<protein>
    <submittedName>
        <fullName evidence="4">Diguanylate cyclase</fullName>
        <ecNumber evidence="4">2.7.7.65</ecNumber>
    </submittedName>
</protein>
<dbReference type="PANTHER" id="PTHR46663:SF3">
    <property type="entry name" value="SLL0267 PROTEIN"/>
    <property type="match status" value="1"/>
</dbReference>
<evidence type="ECO:0000313" key="4">
    <source>
        <dbReference type="EMBL" id="WZJ20166.1"/>
    </source>
</evidence>
<dbReference type="EC" id="2.7.7.65" evidence="4"/>
<dbReference type="EMBL" id="CP151406">
    <property type="protein sequence ID" value="WZJ20166.1"/>
    <property type="molecule type" value="Genomic_DNA"/>
</dbReference>
<dbReference type="NCBIfam" id="TIGR00229">
    <property type="entry name" value="sensory_box"/>
    <property type="match status" value="1"/>
</dbReference>
<evidence type="ECO:0000259" key="3">
    <source>
        <dbReference type="PROSITE" id="PS50887"/>
    </source>
</evidence>
<feature type="domain" description="PAS" evidence="1">
    <location>
        <begin position="170"/>
        <end position="240"/>
    </location>
</feature>
<dbReference type="PROSITE" id="PS50113">
    <property type="entry name" value="PAC"/>
    <property type="match status" value="1"/>
</dbReference>
<dbReference type="NCBIfam" id="TIGR00254">
    <property type="entry name" value="GGDEF"/>
    <property type="match status" value="1"/>
</dbReference>
<dbReference type="Pfam" id="PF08448">
    <property type="entry name" value="PAS_4"/>
    <property type="match status" value="1"/>
</dbReference>
<keyword evidence="4" id="KW-0548">Nucleotidyltransferase</keyword>
<dbReference type="PANTHER" id="PTHR46663">
    <property type="entry name" value="DIGUANYLATE CYCLASE DGCT-RELATED"/>
    <property type="match status" value="1"/>
</dbReference>
<dbReference type="SUPFAM" id="SSF54427">
    <property type="entry name" value="NTF2-like"/>
    <property type="match status" value="1"/>
</dbReference>
<dbReference type="CDD" id="cd00130">
    <property type="entry name" value="PAS"/>
    <property type="match status" value="1"/>
</dbReference>
<dbReference type="PROSITE" id="PS50887">
    <property type="entry name" value="GGDEF"/>
    <property type="match status" value="1"/>
</dbReference>
<dbReference type="PROSITE" id="PS50112">
    <property type="entry name" value="PAS"/>
    <property type="match status" value="1"/>
</dbReference>
<dbReference type="InterPro" id="IPR029787">
    <property type="entry name" value="Nucleotide_cyclase"/>
</dbReference>
<dbReference type="InterPro" id="IPR000160">
    <property type="entry name" value="GGDEF_dom"/>
</dbReference>
<organism evidence="4 5">
    <name type="scientific">Azonexus hydrophilus</name>
    <dbReference type="NCBI Taxonomy" id="418702"/>
    <lineage>
        <taxon>Bacteria</taxon>
        <taxon>Pseudomonadati</taxon>
        <taxon>Pseudomonadota</taxon>
        <taxon>Betaproteobacteria</taxon>
        <taxon>Rhodocyclales</taxon>
        <taxon>Azonexaceae</taxon>
        <taxon>Azonexus</taxon>
    </lineage>
</organism>
<evidence type="ECO:0000259" key="1">
    <source>
        <dbReference type="PROSITE" id="PS50112"/>
    </source>
</evidence>
<dbReference type="RefSeq" id="WP_341742998.1">
    <property type="nucleotide sequence ID" value="NZ_CP151406.1"/>
</dbReference>
<dbReference type="Pfam" id="PF13474">
    <property type="entry name" value="SnoaL_3"/>
    <property type="match status" value="1"/>
</dbReference>
<name>A0ABZ2XFW5_9RHOO</name>
<feature type="domain" description="GGDEF" evidence="3">
    <location>
        <begin position="333"/>
        <end position="480"/>
    </location>
</feature>
<dbReference type="InterPro" id="IPR037401">
    <property type="entry name" value="SnoaL-like"/>
</dbReference>
<accession>A0ABZ2XFW5</accession>
<dbReference type="SUPFAM" id="SSF55785">
    <property type="entry name" value="PYP-like sensor domain (PAS domain)"/>
    <property type="match status" value="1"/>
</dbReference>
<dbReference type="SMART" id="SM00267">
    <property type="entry name" value="GGDEF"/>
    <property type="match status" value="1"/>
</dbReference>
<dbReference type="InterPro" id="IPR032710">
    <property type="entry name" value="NTF2-like_dom_sf"/>
</dbReference>
<dbReference type="InterPro" id="IPR013656">
    <property type="entry name" value="PAS_4"/>
</dbReference>
<dbReference type="Gene3D" id="3.10.450.50">
    <property type="match status" value="1"/>
</dbReference>
<dbReference type="Gene3D" id="3.30.450.20">
    <property type="entry name" value="PAS domain"/>
    <property type="match status" value="1"/>
</dbReference>
<dbReference type="InterPro" id="IPR000014">
    <property type="entry name" value="PAS"/>
</dbReference>
<dbReference type="GO" id="GO:0052621">
    <property type="term" value="F:diguanylate cyclase activity"/>
    <property type="evidence" value="ECO:0007669"/>
    <property type="project" value="UniProtKB-EC"/>
</dbReference>